<keyword evidence="9 12" id="KW-0460">Magnesium</keyword>
<evidence type="ECO:0000256" key="3">
    <source>
        <dbReference type="ARBA" id="ARBA00016943"/>
    </source>
</evidence>
<feature type="binding site" evidence="12">
    <location>
        <position position="255"/>
    </location>
    <ligand>
        <name>substrate</name>
    </ligand>
</feature>
<evidence type="ECO:0000256" key="1">
    <source>
        <dbReference type="ARBA" id="ARBA00005380"/>
    </source>
</evidence>
<keyword evidence="4 12" id="KW-0808">Transferase</keyword>
<dbReference type="UniPathway" id="UPA00916">
    <property type="reaction ID" value="UER00889"/>
</dbReference>
<feature type="binding site" evidence="12">
    <location>
        <position position="249"/>
    </location>
    <ligand>
        <name>K(+)</name>
        <dbReference type="ChEBI" id="CHEBI:29103"/>
    </ligand>
</feature>
<feature type="binding site" evidence="12">
    <location>
        <begin position="254"/>
        <end position="255"/>
    </location>
    <ligand>
        <name>ATP</name>
        <dbReference type="ChEBI" id="CHEBI:30616"/>
    </ligand>
</feature>
<dbReference type="NCBIfam" id="TIGR02152">
    <property type="entry name" value="D_ribokin_bact"/>
    <property type="match status" value="1"/>
</dbReference>
<evidence type="ECO:0000313" key="14">
    <source>
        <dbReference type="EMBL" id="QOV91119.1"/>
    </source>
</evidence>
<evidence type="ECO:0000256" key="12">
    <source>
        <dbReference type="HAMAP-Rule" id="MF_01987"/>
    </source>
</evidence>
<dbReference type="InterPro" id="IPR011877">
    <property type="entry name" value="Ribokinase"/>
</dbReference>
<keyword evidence="15" id="KW-1185">Reference proteome</keyword>
<evidence type="ECO:0000256" key="6">
    <source>
        <dbReference type="ARBA" id="ARBA00022741"/>
    </source>
</evidence>
<proteinExistence type="inferred from homology"/>
<feature type="binding site" evidence="12">
    <location>
        <position position="279"/>
    </location>
    <ligand>
        <name>ATP</name>
        <dbReference type="ChEBI" id="CHEBI:30616"/>
    </ligand>
</feature>
<feature type="binding site" evidence="12">
    <location>
        <position position="290"/>
    </location>
    <ligand>
        <name>K(+)</name>
        <dbReference type="ChEBI" id="CHEBI:29103"/>
    </ligand>
</feature>
<feature type="binding site" evidence="12">
    <location>
        <position position="294"/>
    </location>
    <ligand>
        <name>K(+)</name>
        <dbReference type="ChEBI" id="CHEBI:29103"/>
    </ligand>
</feature>
<dbReference type="InterPro" id="IPR002173">
    <property type="entry name" value="Carboh/pur_kinase_PfkB_CS"/>
</dbReference>
<comment type="caution">
    <text evidence="12">Lacks conserved residue(s) required for the propagation of feature annotation.</text>
</comment>
<dbReference type="Pfam" id="PF00294">
    <property type="entry name" value="PfkB"/>
    <property type="match status" value="1"/>
</dbReference>
<dbReference type="KEGG" id="hbs:IPV69_07110"/>
<organism evidence="14 15">
    <name type="scientific">Humisphaera borealis</name>
    <dbReference type="NCBI Taxonomy" id="2807512"/>
    <lineage>
        <taxon>Bacteria</taxon>
        <taxon>Pseudomonadati</taxon>
        <taxon>Planctomycetota</taxon>
        <taxon>Phycisphaerae</taxon>
        <taxon>Tepidisphaerales</taxon>
        <taxon>Tepidisphaeraceae</taxon>
        <taxon>Humisphaera</taxon>
    </lineage>
</organism>
<dbReference type="InterPro" id="IPR011611">
    <property type="entry name" value="PfkB_dom"/>
</dbReference>
<comment type="subunit">
    <text evidence="12">Homodimer.</text>
</comment>
<evidence type="ECO:0000256" key="2">
    <source>
        <dbReference type="ARBA" id="ARBA00012035"/>
    </source>
</evidence>
<comment type="activity regulation">
    <text evidence="12">Activated by a monovalent cation that binds near, but not in, the active site. The most likely occupant of the site in vivo is potassium. Ion binding induces a conformational change that may alter substrate affinity.</text>
</comment>
<comment type="similarity">
    <text evidence="1">Belongs to the carbohydrate kinase pfkB family.</text>
</comment>
<dbReference type="InterPro" id="IPR029056">
    <property type="entry name" value="Ribokinase-like"/>
</dbReference>
<evidence type="ECO:0000256" key="9">
    <source>
        <dbReference type="ARBA" id="ARBA00022842"/>
    </source>
</evidence>
<dbReference type="Proteomes" id="UP000593765">
    <property type="component" value="Chromosome"/>
</dbReference>
<comment type="pathway">
    <text evidence="12">Carbohydrate metabolism; D-ribose degradation; D-ribose 5-phosphate from beta-D-ribopyranose: step 2/2.</text>
</comment>
<dbReference type="GO" id="GO:0046872">
    <property type="term" value="F:metal ion binding"/>
    <property type="evidence" value="ECO:0007669"/>
    <property type="project" value="UniProtKB-KW"/>
</dbReference>
<evidence type="ECO:0000256" key="4">
    <source>
        <dbReference type="ARBA" id="ARBA00022679"/>
    </source>
</evidence>
<evidence type="ECO:0000256" key="5">
    <source>
        <dbReference type="ARBA" id="ARBA00022723"/>
    </source>
</evidence>
<keyword evidence="11 12" id="KW-0119">Carbohydrate metabolism</keyword>
<dbReference type="GO" id="GO:0005524">
    <property type="term" value="F:ATP binding"/>
    <property type="evidence" value="ECO:0007669"/>
    <property type="project" value="UniProtKB-UniRule"/>
</dbReference>
<name>A0A7M2X0E4_9BACT</name>
<keyword evidence="8 12" id="KW-0067">ATP-binding</keyword>
<feature type="binding site" evidence="12">
    <location>
        <position position="187"/>
    </location>
    <ligand>
        <name>ATP</name>
        <dbReference type="ChEBI" id="CHEBI:30616"/>
    </ligand>
</feature>
<feature type="binding site" evidence="12">
    <location>
        <position position="288"/>
    </location>
    <ligand>
        <name>K(+)</name>
        <dbReference type="ChEBI" id="CHEBI:29103"/>
    </ligand>
</feature>
<dbReference type="RefSeq" id="WP_206294253.1">
    <property type="nucleotide sequence ID" value="NZ_CP063458.1"/>
</dbReference>
<dbReference type="GO" id="GO:0005829">
    <property type="term" value="C:cytosol"/>
    <property type="evidence" value="ECO:0007669"/>
    <property type="project" value="TreeGrafter"/>
</dbReference>
<feature type="domain" description="Carbohydrate kinase PfkB" evidence="13">
    <location>
        <begin position="5"/>
        <end position="297"/>
    </location>
</feature>
<dbReference type="AlphaFoldDB" id="A0A7M2X0E4"/>
<dbReference type="PRINTS" id="PR00990">
    <property type="entry name" value="RIBOKINASE"/>
</dbReference>
<dbReference type="HAMAP" id="MF_01987">
    <property type="entry name" value="Ribokinase"/>
    <property type="match status" value="1"/>
</dbReference>
<keyword evidence="10 12" id="KW-0630">Potassium</keyword>
<evidence type="ECO:0000256" key="7">
    <source>
        <dbReference type="ARBA" id="ARBA00022777"/>
    </source>
</evidence>
<gene>
    <name evidence="12 14" type="primary">rbsK</name>
    <name evidence="14" type="ORF">IPV69_07110</name>
</gene>
<dbReference type="PANTHER" id="PTHR10584">
    <property type="entry name" value="SUGAR KINASE"/>
    <property type="match status" value="1"/>
</dbReference>
<feature type="binding site" evidence="12">
    <location>
        <begin position="14"/>
        <end position="16"/>
    </location>
    <ligand>
        <name>substrate</name>
    </ligand>
</feature>
<keyword evidence="7 12" id="KW-0418">Kinase</keyword>
<evidence type="ECO:0000256" key="8">
    <source>
        <dbReference type="ARBA" id="ARBA00022840"/>
    </source>
</evidence>
<dbReference type="EMBL" id="CP063458">
    <property type="protein sequence ID" value="QOV91119.1"/>
    <property type="molecule type" value="Genomic_DNA"/>
</dbReference>
<evidence type="ECO:0000313" key="15">
    <source>
        <dbReference type="Proteomes" id="UP000593765"/>
    </source>
</evidence>
<dbReference type="SUPFAM" id="SSF53613">
    <property type="entry name" value="Ribokinase-like"/>
    <property type="match status" value="1"/>
</dbReference>
<comment type="function">
    <text evidence="12">Catalyzes the phosphorylation of ribose at O-5 in a reaction requiring ATP and magnesium. The resulting D-ribose-5-phosphate can then be used either for sythesis of nucleotides, histidine, and tryptophan, or as a component of the pentose phosphate pathway.</text>
</comment>
<feature type="binding site" evidence="12">
    <location>
        <position position="285"/>
    </location>
    <ligand>
        <name>K(+)</name>
        <dbReference type="ChEBI" id="CHEBI:29103"/>
    </ligand>
</feature>
<dbReference type="GO" id="GO:0004747">
    <property type="term" value="F:ribokinase activity"/>
    <property type="evidence" value="ECO:0007669"/>
    <property type="project" value="UniProtKB-UniRule"/>
</dbReference>
<dbReference type="GO" id="GO:0019303">
    <property type="term" value="P:D-ribose catabolic process"/>
    <property type="evidence" value="ECO:0007669"/>
    <property type="project" value="UniProtKB-UniRule"/>
</dbReference>
<comment type="subcellular location">
    <subcellularLocation>
        <location evidence="12">Cytoplasm</location>
    </subcellularLocation>
</comment>
<accession>A0A7M2X0E4</accession>
<feature type="binding site" evidence="12">
    <location>
        <begin position="42"/>
        <end position="46"/>
    </location>
    <ligand>
        <name>substrate</name>
    </ligand>
</feature>
<evidence type="ECO:0000256" key="11">
    <source>
        <dbReference type="ARBA" id="ARBA00023277"/>
    </source>
</evidence>
<dbReference type="CDD" id="cd01174">
    <property type="entry name" value="ribokinase"/>
    <property type="match status" value="1"/>
</dbReference>
<comment type="cofactor">
    <cofactor evidence="12">
        <name>Mg(2+)</name>
        <dbReference type="ChEBI" id="CHEBI:18420"/>
    </cofactor>
    <text evidence="12">Requires a divalent cation, most likely magnesium in vivo, as an electrophilic catalyst to aid phosphoryl group transfer. It is the chelate of the metal and the nucleotide that is the actual substrate.</text>
</comment>
<keyword evidence="5 12" id="KW-0479">Metal-binding</keyword>
<evidence type="ECO:0000256" key="10">
    <source>
        <dbReference type="ARBA" id="ARBA00022958"/>
    </source>
</evidence>
<dbReference type="InterPro" id="IPR002139">
    <property type="entry name" value="Ribo/fructo_kinase"/>
</dbReference>
<keyword evidence="6 12" id="KW-0547">Nucleotide-binding</keyword>
<reference evidence="14 15" key="1">
    <citation type="submission" date="2020-10" db="EMBL/GenBank/DDBJ databases">
        <title>Wide distribution of Phycisphaera-like planctomycetes from WD2101 soil group in peatlands and genome analysis of the first cultivated representative.</title>
        <authorList>
            <person name="Dedysh S.N."/>
            <person name="Beletsky A.V."/>
            <person name="Ivanova A."/>
            <person name="Kulichevskaya I.S."/>
            <person name="Suzina N.E."/>
            <person name="Philippov D.A."/>
            <person name="Rakitin A.L."/>
            <person name="Mardanov A.V."/>
            <person name="Ravin N.V."/>
        </authorList>
    </citation>
    <scope>NUCLEOTIDE SEQUENCE [LARGE SCALE GENOMIC DNA]</scope>
    <source>
        <strain evidence="14 15">M1803</strain>
    </source>
</reference>
<keyword evidence="12" id="KW-0963">Cytoplasm</keyword>
<feature type="active site" description="Proton acceptor" evidence="12">
    <location>
        <position position="255"/>
    </location>
</feature>
<feature type="binding site" evidence="12">
    <location>
        <position position="143"/>
    </location>
    <ligand>
        <name>substrate</name>
    </ligand>
</feature>
<feature type="binding site" evidence="12">
    <location>
        <position position="251"/>
    </location>
    <ligand>
        <name>K(+)</name>
        <dbReference type="ChEBI" id="CHEBI:29103"/>
    </ligand>
</feature>
<dbReference type="PROSITE" id="PS00584">
    <property type="entry name" value="PFKB_KINASES_2"/>
    <property type="match status" value="1"/>
</dbReference>
<dbReference type="PANTHER" id="PTHR10584:SF166">
    <property type="entry name" value="RIBOKINASE"/>
    <property type="match status" value="1"/>
</dbReference>
<evidence type="ECO:0000259" key="13">
    <source>
        <dbReference type="Pfam" id="PF00294"/>
    </source>
</evidence>
<comment type="catalytic activity">
    <reaction evidence="12">
        <text>D-ribose + ATP = D-ribose 5-phosphate + ADP + H(+)</text>
        <dbReference type="Rhea" id="RHEA:13697"/>
        <dbReference type="ChEBI" id="CHEBI:15378"/>
        <dbReference type="ChEBI" id="CHEBI:30616"/>
        <dbReference type="ChEBI" id="CHEBI:47013"/>
        <dbReference type="ChEBI" id="CHEBI:78346"/>
        <dbReference type="ChEBI" id="CHEBI:456216"/>
        <dbReference type="EC" id="2.7.1.15"/>
    </reaction>
</comment>
<comment type="similarity">
    <text evidence="12">Belongs to the carbohydrate kinase PfkB family. Ribokinase subfamily.</text>
</comment>
<sequence>MPRRQSIVVVGSINIDFVTRVERFPQAGETVAGGDLQLLPGGKGANQAVAAARLGGDVFLVGRVGDDPFGPDQPPQLAAHGVDVTHVKPTVGVRTGSAMILVDADGRNCIVVSPGANGAVSSDDLKGAEPIIADAAVVLAQLETPIAVVVELAAMCRRLGTPMILDPAPAPAHLPPELFAVDAITPNRSEALRLAGHQPDDVVDPEVLAWKLLELGARAVVLKLDKDGALVANRDGVRHIPAFKAEVVDTTAAGDAFNGALAVMLANGATLDEAACFANAAGAIACEKQGAIPSLPTLEEVERRLGS</sequence>
<dbReference type="EC" id="2.7.1.15" evidence="2 12"/>
<protein>
    <recommendedName>
        <fullName evidence="3 12">Ribokinase</fullName>
        <shortName evidence="12">RK</shortName>
        <ecNumber evidence="2 12">2.7.1.15</ecNumber>
    </recommendedName>
</protein>
<dbReference type="Gene3D" id="3.40.1190.20">
    <property type="match status" value="1"/>
</dbReference>